<dbReference type="Gene3D" id="3.40.50.300">
    <property type="entry name" value="P-loop containing nucleotide triphosphate hydrolases"/>
    <property type="match status" value="2"/>
</dbReference>
<organism evidence="2 3">
    <name type="scientific">Capnocytophaga canimorsus</name>
    <dbReference type="NCBI Taxonomy" id="28188"/>
    <lineage>
        <taxon>Bacteria</taxon>
        <taxon>Pseudomonadati</taxon>
        <taxon>Bacteroidota</taxon>
        <taxon>Flavobacteriia</taxon>
        <taxon>Flavobacteriales</taxon>
        <taxon>Flavobacteriaceae</taxon>
        <taxon>Capnocytophaga</taxon>
    </lineage>
</organism>
<feature type="coiled-coil region" evidence="1">
    <location>
        <begin position="502"/>
        <end position="618"/>
    </location>
</feature>
<evidence type="ECO:0000256" key="1">
    <source>
        <dbReference type="SAM" id="Coils"/>
    </source>
</evidence>
<evidence type="ECO:0000313" key="2">
    <source>
        <dbReference type="EMBL" id="ATA91055.1"/>
    </source>
</evidence>
<gene>
    <name evidence="2" type="ORF">CGC56_02040</name>
</gene>
<evidence type="ECO:0000313" key="3">
    <source>
        <dbReference type="Proteomes" id="UP000243136"/>
    </source>
</evidence>
<dbReference type="AlphaFoldDB" id="A0A250G2S3"/>
<name>A0A250G2S3_9FLAO</name>
<reference evidence="3" key="1">
    <citation type="submission" date="2017-06" db="EMBL/GenBank/DDBJ databases">
        <title>Capnocytophaga spp. assemblies.</title>
        <authorList>
            <person name="Gulvik C.A."/>
        </authorList>
    </citation>
    <scope>NUCLEOTIDE SEQUENCE [LARGE SCALE GENOMIC DNA]</scope>
    <source>
        <strain evidence="3">H5594</strain>
    </source>
</reference>
<dbReference type="EMBL" id="CP022388">
    <property type="protein sequence ID" value="ATA91055.1"/>
    <property type="molecule type" value="Genomic_DNA"/>
</dbReference>
<keyword evidence="1" id="KW-0175">Coiled coil</keyword>
<dbReference type="InterPro" id="IPR027417">
    <property type="entry name" value="P-loop_NTPase"/>
</dbReference>
<dbReference type="SUPFAM" id="SSF52540">
    <property type="entry name" value="P-loop containing nucleoside triphosphate hydrolases"/>
    <property type="match status" value="1"/>
</dbReference>
<dbReference type="NCBIfam" id="NF045780">
    <property type="entry name" value="TrlF_fam_ATP"/>
    <property type="match status" value="1"/>
</dbReference>
<dbReference type="InterPro" id="IPR054787">
    <property type="entry name" value="TrlF_ATPase"/>
</dbReference>
<dbReference type="Proteomes" id="UP000243136">
    <property type="component" value="Chromosome"/>
</dbReference>
<protein>
    <recommendedName>
        <fullName evidence="4">ATPase involved in DNA repair</fullName>
    </recommendedName>
</protein>
<evidence type="ECO:0008006" key="4">
    <source>
        <dbReference type="Google" id="ProtNLM"/>
    </source>
</evidence>
<accession>A0A250G2S3</accession>
<dbReference type="RefSeq" id="WP_095916687.1">
    <property type="nucleotide sequence ID" value="NZ_CP022388.1"/>
</dbReference>
<proteinExistence type="predicted"/>
<sequence>MNNRGSEWRKWDLHIHTPFSIEQEYSGYTDENWEKFISDLERLPSEIKVIGINDYIFIDGYKKVLEEKRKGRLNNINLILPVIELRIDKFANTSVDNPLRRVNFHIIFSNELTPEQIEAQFLNSLSAEYKIDPEYEGDFDWGGVITRENLIDLGEKLIQSSNGKLSGSPLKIGFNSLNIPYERLLEKLKNNPILRNKFLTAVGKTEWDTMRWDGSPAEKKNVINKANFVFSASSSVELALSAKRSLKDQYVNSNLLHCSDAHRFINDLQNTKEKELGHCFTWIKADPTFEGLKQIIYEPEERVKIQDEKPDFKEDKEIIDKVKFISPANKFSNKEIYLNPNLNVIIGGKSSGKSILLYSIAKTLLADTKDKLLFKNNGEKRYSLDSIEPNFDFEVTTKAGIVQKISDRENGNHSIIPNIKYIPQNELVKLAEPELNGKGESLNKLVRNLICEDADSKQKYDDILIKNVKEYDKNREELIDNYFNTLDEITKLEGELKTKSNKEVLETNIKTNSDKVEELNKKAGLTEEQIQQYNTVQEKQLRNQQRRDLLNSDFRKTNDFLQELKRELVNLQNRKNAFLQNIQTSKFREFYQNKLSFIDESISQLETLAKEIELTQDDKGNNTFVKENIFSNDLNQISSEKQSIEVELKPYQQNEEIQKQIRTLNESITNDKKLLSEIDILNKNITEKKEFVIKIKGYLFQLYKKSFDEYTNIIELLKKRTSQLEKDGLQIKGIAQFNFPKFRDNVLGFTDGRSASNLNYDILKGDKTRISEYEYSDLENEVKNIFEDILIGKYATNTKYNQRQIMKKLLDDYFYDYWEITYKNDKLGEMSTGKASFVILMLIIGLSKSKSPILIDQPEDNLDNRSVSENIISYLRNKKIERQIILVTHNANIVVNADAENVIVANQKGQNDKDTTSLYKFDYINGAIENTFAKIEAETDLLKSMGIKEHIADIVEGGKEAFKNREKKYGFN</sequence>